<dbReference type="EMBL" id="JALQCW010000052">
    <property type="protein sequence ID" value="MCK9799806.1"/>
    <property type="molecule type" value="Genomic_DNA"/>
</dbReference>
<dbReference type="Proteomes" id="UP001155059">
    <property type="component" value="Unassembled WGS sequence"/>
</dbReference>
<organism evidence="2 3">
    <name type="scientific">Pseudomonas morbosilactucae</name>
    <dbReference type="NCBI Taxonomy" id="2938197"/>
    <lineage>
        <taxon>Bacteria</taxon>
        <taxon>Pseudomonadati</taxon>
        <taxon>Pseudomonadota</taxon>
        <taxon>Gammaproteobacteria</taxon>
        <taxon>Pseudomonadales</taxon>
        <taxon>Pseudomonadaceae</taxon>
        <taxon>Pseudomonas</taxon>
    </lineage>
</organism>
<comment type="caution">
    <text evidence="2">The sequence shown here is derived from an EMBL/GenBank/DDBJ whole genome shotgun (WGS) entry which is preliminary data.</text>
</comment>
<dbReference type="InterPro" id="IPR056085">
    <property type="entry name" value="DUF7668"/>
</dbReference>
<feature type="domain" description="DUF7668" evidence="1">
    <location>
        <begin position="16"/>
        <end position="112"/>
    </location>
</feature>
<name>A0A9X2C774_9PSED</name>
<sequence>MDVAPPLQQQIRELIDALVAADYTKIATEGWLGRLHADDLQRRLSEYGAKLISPPPTFMDSIEAYPYKDGSGLHLDVPLWTAEEGLSDLTLSLEVLFQGDDGLLHLHDLRVL</sequence>
<accession>A0A9X2C774</accession>
<gene>
    <name evidence="2" type="ORF">M1B34_19370</name>
</gene>
<dbReference type="RefSeq" id="WP_268265989.1">
    <property type="nucleotide sequence ID" value="NZ_JALQCW010000052.1"/>
</dbReference>
<evidence type="ECO:0000259" key="1">
    <source>
        <dbReference type="Pfam" id="PF24705"/>
    </source>
</evidence>
<protein>
    <recommendedName>
        <fullName evidence="1">DUF7668 domain-containing protein</fullName>
    </recommendedName>
</protein>
<dbReference type="AlphaFoldDB" id="A0A9X2C774"/>
<proteinExistence type="predicted"/>
<dbReference type="Pfam" id="PF24705">
    <property type="entry name" value="DUF7668"/>
    <property type="match status" value="1"/>
</dbReference>
<reference evidence="2 3" key="2">
    <citation type="journal article" date="2023" name="Plant Pathol.">
        <title>Dismantling and reorganizing Pseudomonas marginalis sensu#lato.</title>
        <authorList>
            <person name="Sawada H."/>
            <person name="Fujikawa T."/>
            <person name="Satou M."/>
        </authorList>
    </citation>
    <scope>NUCLEOTIDE SEQUENCE [LARGE SCALE GENOMIC DNA]</scope>
    <source>
        <strain evidence="2 3">MAFF 302030</strain>
    </source>
</reference>
<evidence type="ECO:0000313" key="2">
    <source>
        <dbReference type="EMBL" id="MCK9799806.1"/>
    </source>
</evidence>
<reference evidence="2 3" key="1">
    <citation type="journal article" date="2022" name="Int. J. Syst. Evol. Microbiol.">
        <title>Pseudomonas aegrilactucae sp. nov. and Pseudomonas morbosilactucae sp. nov., pathogens causing bacterial rot of lettuce in Japan.</title>
        <authorList>
            <person name="Sawada H."/>
            <person name="Fujikawa T."/>
            <person name="Satou M."/>
        </authorList>
    </citation>
    <scope>NUCLEOTIDE SEQUENCE [LARGE SCALE GENOMIC DNA]</scope>
    <source>
        <strain evidence="2 3">MAFF 302030</strain>
    </source>
</reference>
<evidence type="ECO:0000313" key="3">
    <source>
        <dbReference type="Proteomes" id="UP001155059"/>
    </source>
</evidence>